<dbReference type="PANTHER" id="PTHR31723:SF10">
    <property type="entry name" value="PATHOGEN-RELATED PROTEIN"/>
    <property type="match status" value="1"/>
</dbReference>
<dbReference type="SUPFAM" id="SSF54427">
    <property type="entry name" value="NTF2-like"/>
    <property type="match status" value="1"/>
</dbReference>
<dbReference type="OrthoDB" id="65445at2759"/>
<reference evidence="1 2" key="1">
    <citation type="submission" date="2018-06" db="EMBL/GenBank/DDBJ databases">
        <title>Comparative genomics reveals the genomic features of Rhizophagus irregularis, R. cerebriforme, R. diaphanum and Gigaspora rosea, and their symbiotic lifestyle signature.</title>
        <authorList>
            <person name="Morin E."/>
            <person name="San Clemente H."/>
            <person name="Chen E.C.H."/>
            <person name="De La Providencia I."/>
            <person name="Hainaut M."/>
            <person name="Kuo A."/>
            <person name="Kohler A."/>
            <person name="Murat C."/>
            <person name="Tang N."/>
            <person name="Roy S."/>
            <person name="Loubradou J."/>
            <person name="Henrissat B."/>
            <person name="Grigoriev I.V."/>
            <person name="Corradi N."/>
            <person name="Roux C."/>
            <person name="Martin F.M."/>
        </authorList>
    </citation>
    <scope>NUCLEOTIDE SEQUENCE [LARGE SCALE GENOMIC DNA]</scope>
    <source>
        <strain evidence="1 2">DAOM 194757</strain>
    </source>
</reference>
<accession>A0A397W2Z6</accession>
<proteinExistence type="predicted"/>
<dbReference type="InterPro" id="IPR053218">
    <property type="entry name" value="Pathogen-related_defense"/>
</dbReference>
<organism evidence="1 2">
    <name type="scientific">Gigaspora rosea</name>
    <dbReference type="NCBI Taxonomy" id="44941"/>
    <lineage>
        <taxon>Eukaryota</taxon>
        <taxon>Fungi</taxon>
        <taxon>Fungi incertae sedis</taxon>
        <taxon>Mucoromycota</taxon>
        <taxon>Glomeromycotina</taxon>
        <taxon>Glomeromycetes</taxon>
        <taxon>Diversisporales</taxon>
        <taxon>Gigasporaceae</taxon>
        <taxon>Gigaspora</taxon>
    </lineage>
</organism>
<protein>
    <recommendedName>
        <fullName evidence="3">Pathogen-related protein</fullName>
    </recommendedName>
</protein>
<evidence type="ECO:0000313" key="2">
    <source>
        <dbReference type="Proteomes" id="UP000266673"/>
    </source>
</evidence>
<evidence type="ECO:0008006" key="3">
    <source>
        <dbReference type="Google" id="ProtNLM"/>
    </source>
</evidence>
<name>A0A397W2Z6_9GLOM</name>
<dbReference type="InterPro" id="IPR032710">
    <property type="entry name" value="NTF2-like_dom_sf"/>
</dbReference>
<dbReference type="EMBL" id="QKWP01000067">
    <property type="protein sequence ID" value="RIB28412.1"/>
    <property type="molecule type" value="Genomic_DNA"/>
</dbReference>
<comment type="caution">
    <text evidence="1">The sequence shown here is derived from an EMBL/GenBank/DDBJ whole genome shotgun (WGS) entry which is preliminary data.</text>
</comment>
<evidence type="ECO:0000313" key="1">
    <source>
        <dbReference type="EMBL" id="RIB28412.1"/>
    </source>
</evidence>
<dbReference type="Proteomes" id="UP000266673">
    <property type="component" value="Unassembled WGS sequence"/>
</dbReference>
<gene>
    <name evidence="1" type="ORF">C2G38_1951842</name>
</gene>
<dbReference type="AlphaFoldDB" id="A0A397W2Z6"/>
<sequence length="221" mass="25152">MAIPDFMTDKNAVLQDDVEWLLGKAPDYSKANTLYEKERSKVHAAGSLEDLVSNLVKNWEKEASHKTKAEQWRTIDHKVYKFSTNGGPWSTAEDMLKIGTYNALIGESEFYSASRLDFEESHNVFRQSLSAGFAWEVLEVYSGPPRVTFKWRHWGKMIGKLRCPMRNGEALVAEPTKEVVQIFGVTVATITDKYQITSLEIFYDPADLMKQMTKNCPIAKS</sequence>
<dbReference type="Gene3D" id="3.10.450.50">
    <property type="match status" value="1"/>
</dbReference>
<dbReference type="PANTHER" id="PTHR31723">
    <property type="entry name" value="PATHOGENESIS-RELATED FAMILY PROTEIN"/>
    <property type="match status" value="1"/>
</dbReference>
<keyword evidence="2" id="KW-1185">Reference proteome</keyword>